<dbReference type="EMBL" id="CDGG01000001">
    <property type="protein sequence ID" value="CEI81676.1"/>
    <property type="molecule type" value="Genomic_DNA"/>
</dbReference>
<dbReference type="GO" id="GO:0003677">
    <property type="term" value="F:DNA binding"/>
    <property type="evidence" value="ECO:0007669"/>
    <property type="project" value="UniProtKB-KW"/>
</dbReference>
<gene>
    <name evidence="5" type="primary">lutR_3</name>
    <name evidence="5" type="ORF">BN997_01511</name>
</gene>
<evidence type="ECO:0000313" key="6">
    <source>
        <dbReference type="Proteomes" id="UP000040453"/>
    </source>
</evidence>
<dbReference type="SMART" id="SM00345">
    <property type="entry name" value="HTH_GNTR"/>
    <property type="match status" value="1"/>
</dbReference>
<keyword evidence="3" id="KW-0804">Transcription</keyword>
<keyword evidence="6" id="KW-1185">Reference proteome</keyword>
<evidence type="ECO:0000259" key="4">
    <source>
        <dbReference type="PROSITE" id="PS50949"/>
    </source>
</evidence>
<dbReference type="Gene3D" id="1.20.120.530">
    <property type="entry name" value="GntR ligand-binding domain-like"/>
    <property type="match status" value="1"/>
</dbReference>
<dbReference type="SUPFAM" id="SSF46785">
    <property type="entry name" value="Winged helix' DNA-binding domain"/>
    <property type="match status" value="1"/>
</dbReference>
<dbReference type="AlphaFoldDB" id="A0A0A1MRM4"/>
<feature type="domain" description="HTH gntR-type" evidence="4">
    <location>
        <begin position="7"/>
        <end position="75"/>
    </location>
</feature>
<organism evidence="5 6">
    <name type="scientific">Oceanobacillus oncorhynchi</name>
    <dbReference type="NCBI Taxonomy" id="545501"/>
    <lineage>
        <taxon>Bacteria</taxon>
        <taxon>Bacillati</taxon>
        <taxon>Bacillota</taxon>
        <taxon>Bacilli</taxon>
        <taxon>Bacillales</taxon>
        <taxon>Bacillaceae</taxon>
        <taxon>Oceanobacillus</taxon>
    </lineage>
</organism>
<keyword evidence="2" id="KW-0238">DNA-binding</keyword>
<proteinExistence type="predicted"/>
<dbReference type="STRING" id="545501.BN997_01511"/>
<dbReference type="Pfam" id="PF07729">
    <property type="entry name" value="FCD"/>
    <property type="match status" value="1"/>
</dbReference>
<keyword evidence="1" id="KW-0805">Transcription regulation</keyword>
<dbReference type="InterPro" id="IPR036390">
    <property type="entry name" value="WH_DNA-bd_sf"/>
</dbReference>
<dbReference type="Pfam" id="PF00392">
    <property type="entry name" value="GntR"/>
    <property type="match status" value="1"/>
</dbReference>
<evidence type="ECO:0000256" key="2">
    <source>
        <dbReference type="ARBA" id="ARBA00023125"/>
    </source>
</evidence>
<evidence type="ECO:0000256" key="1">
    <source>
        <dbReference type="ARBA" id="ARBA00023015"/>
    </source>
</evidence>
<dbReference type="InterPro" id="IPR011711">
    <property type="entry name" value="GntR_C"/>
</dbReference>
<dbReference type="InterPro" id="IPR036388">
    <property type="entry name" value="WH-like_DNA-bd_sf"/>
</dbReference>
<dbReference type="PRINTS" id="PR00035">
    <property type="entry name" value="HTHGNTR"/>
</dbReference>
<sequence length="233" mass="27074">MKPFKKEKLSDIIFSQLENMIKTGEYAEGQKLPSENELAKYFDVSRVPIREAISKLVSVGYVESMQGKGSYVKRLDAADEFKEYTYGEFTKKELFDLLEMRALLEVEAAGYSAVRHTQEALSKIEQALKDFEEITSNEYSIGLKADYNFHQAIIQSTENNYMIQTFQNLERVHRNALEYSLKLNVGKPRKREEVYSEHERIYLAIKSQNAAEAKEAMYLHLTNMRRKLGDDRI</sequence>
<dbReference type="GO" id="GO:0003700">
    <property type="term" value="F:DNA-binding transcription factor activity"/>
    <property type="evidence" value="ECO:0007669"/>
    <property type="project" value="InterPro"/>
</dbReference>
<dbReference type="PANTHER" id="PTHR43537:SF5">
    <property type="entry name" value="UXU OPERON TRANSCRIPTIONAL REGULATOR"/>
    <property type="match status" value="1"/>
</dbReference>
<accession>A0A0A1MRM4</accession>
<dbReference type="InterPro" id="IPR000524">
    <property type="entry name" value="Tscrpt_reg_HTH_GntR"/>
</dbReference>
<dbReference type="PROSITE" id="PS50949">
    <property type="entry name" value="HTH_GNTR"/>
    <property type="match status" value="1"/>
</dbReference>
<dbReference type="OrthoDB" id="9782299at2"/>
<dbReference type="InterPro" id="IPR008920">
    <property type="entry name" value="TF_FadR/GntR_C"/>
</dbReference>
<evidence type="ECO:0000313" key="5">
    <source>
        <dbReference type="EMBL" id="CEI81676.1"/>
    </source>
</evidence>
<protein>
    <submittedName>
        <fullName evidence="5">HTH-type transcriptional regulator LutR</fullName>
    </submittedName>
</protein>
<dbReference type="PANTHER" id="PTHR43537">
    <property type="entry name" value="TRANSCRIPTIONAL REGULATOR, GNTR FAMILY"/>
    <property type="match status" value="1"/>
</dbReference>
<dbReference type="CDD" id="cd07377">
    <property type="entry name" value="WHTH_GntR"/>
    <property type="match status" value="1"/>
</dbReference>
<evidence type="ECO:0000256" key="3">
    <source>
        <dbReference type="ARBA" id="ARBA00023163"/>
    </source>
</evidence>
<name>A0A0A1MRM4_9BACI</name>
<reference evidence="5 6" key="1">
    <citation type="submission" date="2014-11" db="EMBL/GenBank/DDBJ databases">
        <authorList>
            <person name="Urmite Genomes Urmite Genomes"/>
        </authorList>
    </citation>
    <scope>NUCLEOTIDE SEQUENCE [LARGE SCALE GENOMIC DNA]</scope>
    <source>
        <strain evidence="5 6">Oc5</strain>
    </source>
</reference>
<dbReference type="Proteomes" id="UP000040453">
    <property type="component" value="Unassembled WGS sequence"/>
</dbReference>
<dbReference type="SUPFAM" id="SSF48008">
    <property type="entry name" value="GntR ligand-binding domain-like"/>
    <property type="match status" value="1"/>
</dbReference>
<dbReference type="Gene3D" id="1.10.10.10">
    <property type="entry name" value="Winged helix-like DNA-binding domain superfamily/Winged helix DNA-binding domain"/>
    <property type="match status" value="1"/>
</dbReference>
<dbReference type="RefSeq" id="WP_042530968.1">
    <property type="nucleotide sequence ID" value="NZ_CDGG01000001.1"/>
</dbReference>
<dbReference type="SMART" id="SM00895">
    <property type="entry name" value="FCD"/>
    <property type="match status" value="1"/>
</dbReference>